<dbReference type="GO" id="GO:0005739">
    <property type="term" value="C:mitochondrion"/>
    <property type="evidence" value="ECO:0007669"/>
    <property type="project" value="TreeGrafter"/>
</dbReference>
<organism evidence="4 5">
    <name type="scientific">Caenorhabditis angaria</name>
    <dbReference type="NCBI Taxonomy" id="860376"/>
    <lineage>
        <taxon>Eukaryota</taxon>
        <taxon>Metazoa</taxon>
        <taxon>Ecdysozoa</taxon>
        <taxon>Nematoda</taxon>
        <taxon>Chromadorea</taxon>
        <taxon>Rhabditida</taxon>
        <taxon>Rhabditina</taxon>
        <taxon>Rhabditomorpha</taxon>
        <taxon>Rhabditoidea</taxon>
        <taxon>Rhabditidae</taxon>
        <taxon>Peloderinae</taxon>
        <taxon>Caenorhabditis</taxon>
    </lineage>
</organism>
<keyword evidence="5" id="KW-1185">Reference proteome</keyword>
<dbReference type="PANTHER" id="PTHR42943:SF2">
    <property type="entry name" value="GLUTATHIONE S-TRANSFERASE KAPPA 1"/>
    <property type="match status" value="1"/>
</dbReference>
<dbReference type="PANTHER" id="PTHR42943">
    <property type="entry name" value="GLUTATHIONE S-TRANSFERASE KAPPA"/>
    <property type="match status" value="1"/>
</dbReference>
<dbReference type="GO" id="GO:0004602">
    <property type="term" value="F:glutathione peroxidase activity"/>
    <property type="evidence" value="ECO:0007669"/>
    <property type="project" value="TreeGrafter"/>
</dbReference>
<dbReference type="InterPro" id="IPR001853">
    <property type="entry name" value="DSBA-like_thioredoxin_dom"/>
</dbReference>
<dbReference type="GO" id="GO:0004364">
    <property type="term" value="F:glutathione transferase activity"/>
    <property type="evidence" value="ECO:0007669"/>
    <property type="project" value="UniProtKB-UniRule"/>
</dbReference>
<evidence type="ECO:0000313" key="5">
    <source>
        <dbReference type="Proteomes" id="UP001152747"/>
    </source>
</evidence>
<feature type="active site" description="Nucleophile" evidence="2">
    <location>
        <position position="13"/>
    </location>
</feature>
<evidence type="ECO:0000256" key="2">
    <source>
        <dbReference type="PIRSR" id="PIRSR006386-1"/>
    </source>
</evidence>
<dbReference type="EMBL" id="CANHGI010000004">
    <property type="protein sequence ID" value="CAI5448962.1"/>
    <property type="molecule type" value="Genomic_DNA"/>
</dbReference>
<proteinExistence type="inferred from homology"/>
<dbReference type="Gene3D" id="3.40.30.10">
    <property type="entry name" value="Glutaredoxin"/>
    <property type="match status" value="1"/>
</dbReference>
<dbReference type="PIRSF" id="PIRSF006386">
    <property type="entry name" value="HCCAis_GSTk"/>
    <property type="match status" value="1"/>
</dbReference>
<keyword evidence="1" id="KW-0808">Transferase</keyword>
<gene>
    <name evidence="4" type="ORF">CAMP_LOCUS11599</name>
</gene>
<dbReference type="Pfam" id="PF01323">
    <property type="entry name" value="DSBA"/>
    <property type="match status" value="1"/>
</dbReference>
<dbReference type="EC" id="2.5.1.18" evidence="1"/>
<dbReference type="GO" id="GO:0005777">
    <property type="term" value="C:peroxisome"/>
    <property type="evidence" value="ECO:0007669"/>
    <property type="project" value="TreeGrafter"/>
</dbReference>
<dbReference type="InterPro" id="IPR014440">
    <property type="entry name" value="HCCAis_GSTk"/>
</dbReference>
<evidence type="ECO:0000313" key="4">
    <source>
        <dbReference type="EMBL" id="CAI5448962.1"/>
    </source>
</evidence>
<dbReference type="GO" id="GO:0006749">
    <property type="term" value="P:glutathione metabolic process"/>
    <property type="evidence" value="ECO:0007669"/>
    <property type="project" value="TreeGrafter"/>
</dbReference>
<protein>
    <recommendedName>
        <fullName evidence="1">Glutathione S-transferase kappa</fullName>
        <ecNumber evidence="1">2.5.1.18</ecNumber>
    </recommendedName>
</protein>
<name>A0A9P1N5V0_9PELO</name>
<sequence>MSKSIRFFFDVISPYSYFGFSGITKQKNLWKTPIELKPILFGGIVKGSGNKGMPLAIPVKEKYMKKDLPFSAQYWGIPFRMPKDYTKLMMTTSSIVPQKFLVATKIRDGEDKMIELTSALCHRFYAYNKPIFTIEQVEEVLRDLQISNSEELVKLSKSDEVKEVLKQNTKEALDNGCFGAPWTHIIDDSTGNVIQTVFGSDRFPQIAHFVGEEFHGPKN</sequence>
<dbReference type="SUPFAM" id="SSF52833">
    <property type="entry name" value="Thioredoxin-like"/>
    <property type="match status" value="1"/>
</dbReference>
<comment type="caution">
    <text evidence="4">The sequence shown here is derived from an EMBL/GenBank/DDBJ whole genome shotgun (WGS) entry which is preliminary data.</text>
</comment>
<dbReference type="AlphaFoldDB" id="A0A9P1N5V0"/>
<feature type="domain" description="DSBA-like thioredoxin" evidence="3">
    <location>
        <begin position="5"/>
        <end position="209"/>
    </location>
</feature>
<reference evidence="4" key="1">
    <citation type="submission" date="2022-11" db="EMBL/GenBank/DDBJ databases">
        <authorList>
            <person name="Kikuchi T."/>
        </authorList>
    </citation>
    <scope>NUCLEOTIDE SEQUENCE</scope>
    <source>
        <strain evidence="4">PS1010</strain>
    </source>
</reference>
<dbReference type="Proteomes" id="UP001152747">
    <property type="component" value="Unassembled WGS sequence"/>
</dbReference>
<comment type="catalytic activity">
    <reaction evidence="1">
        <text>RX + glutathione = an S-substituted glutathione + a halide anion + H(+)</text>
        <dbReference type="Rhea" id="RHEA:16437"/>
        <dbReference type="ChEBI" id="CHEBI:15378"/>
        <dbReference type="ChEBI" id="CHEBI:16042"/>
        <dbReference type="ChEBI" id="CHEBI:17792"/>
        <dbReference type="ChEBI" id="CHEBI:57925"/>
        <dbReference type="ChEBI" id="CHEBI:90779"/>
        <dbReference type="EC" id="2.5.1.18"/>
    </reaction>
</comment>
<evidence type="ECO:0000259" key="3">
    <source>
        <dbReference type="Pfam" id="PF01323"/>
    </source>
</evidence>
<evidence type="ECO:0000256" key="1">
    <source>
        <dbReference type="PIRNR" id="PIRNR006386"/>
    </source>
</evidence>
<comment type="similarity">
    <text evidence="1">Belongs to the GST superfamily. Kappa family.</text>
</comment>
<dbReference type="InterPro" id="IPR036249">
    <property type="entry name" value="Thioredoxin-like_sf"/>
</dbReference>
<dbReference type="OrthoDB" id="4664297at2759"/>
<dbReference type="InterPro" id="IPR051924">
    <property type="entry name" value="GST_Kappa/NadH"/>
</dbReference>
<accession>A0A9P1N5V0</accession>
<dbReference type="FunFam" id="3.40.30.10:FF:000325">
    <property type="entry name" value="Glutathione S-transferase kappa"/>
    <property type="match status" value="1"/>
</dbReference>